<evidence type="ECO:0000256" key="5">
    <source>
        <dbReference type="ARBA" id="ARBA00022692"/>
    </source>
</evidence>
<evidence type="ECO:0000256" key="4">
    <source>
        <dbReference type="ARBA" id="ARBA00022475"/>
    </source>
</evidence>
<dbReference type="PANTHER" id="PTHR33573:SF57">
    <property type="entry name" value="CASP-LIKE PROTEIN 4B1"/>
    <property type="match status" value="1"/>
</dbReference>
<comment type="subcellular location">
    <subcellularLocation>
        <location evidence="1 8">Cell membrane</location>
        <topology evidence="1 8">Multi-pass membrane protein</topology>
    </subcellularLocation>
</comment>
<keyword evidence="7 8" id="KW-0472">Membrane</keyword>
<comment type="similarity">
    <text evidence="2 8">Belongs to the Casparian strip membrane proteins (CASP) family.</text>
</comment>
<feature type="transmembrane region" description="Helical" evidence="8">
    <location>
        <begin position="161"/>
        <end position="179"/>
    </location>
</feature>
<evidence type="ECO:0000259" key="9">
    <source>
        <dbReference type="Pfam" id="PF04535"/>
    </source>
</evidence>
<keyword evidence="5 8" id="KW-0812">Transmembrane</keyword>
<dbReference type="InterPro" id="IPR006702">
    <property type="entry name" value="CASP_dom"/>
</dbReference>
<organism evidence="10">
    <name type="scientific">Lotus japonicus</name>
    <name type="common">Lotus corniculatus var. japonicus</name>
    <dbReference type="NCBI Taxonomy" id="34305"/>
    <lineage>
        <taxon>Eukaryota</taxon>
        <taxon>Viridiplantae</taxon>
        <taxon>Streptophyta</taxon>
        <taxon>Embryophyta</taxon>
        <taxon>Tracheophyta</taxon>
        <taxon>Spermatophyta</taxon>
        <taxon>Magnoliopsida</taxon>
        <taxon>eudicotyledons</taxon>
        <taxon>Gunneridae</taxon>
        <taxon>Pentapetalae</taxon>
        <taxon>rosids</taxon>
        <taxon>fabids</taxon>
        <taxon>Fabales</taxon>
        <taxon>Fabaceae</taxon>
        <taxon>Papilionoideae</taxon>
        <taxon>50 kb inversion clade</taxon>
        <taxon>NPAAA clade</taxon>
        <taxon>Hologalegina</taxon>
        <taxon>robinioid clade</taxon>
        <taxon>Loteae</taxon>
        <taxon>Lotus</taxon>
    </lineage>
</organism>
<dbReference type="OMA" id="IFERRVC"/>
<dbReference type="EMBL" id="BT136463">
    <property type="protein sequence ID" value="AFK36258.1"/>
    <property type="molecule type" value="mRNA"/>
</dbReference>
<feature type="transmembrane region" description="Helical" evidence="8">
    <location>
        <begin position="47"/>
        <end position="66"/>
    </location>
</feature>
<evidence type="ECO:0000256" key="8">
    <source>
        <dbReference type="RuleBase" id="RU361233"/>
    </source>
</evidence>
<dbReference type="GeneID" id="130748193"/>
<feature type="transmembrane region" description="Helical" evidence="8">
    <location>
        <begin position="117"/>
        <end position="141"/>
    </location>
</feature>
<evidence type="ECO:0000313" key="10">
    <source>
        <dbReference type="EMBL" id="AFK36258.1"/>
    </source>
</evidence>
<evidence type="ECO:0000256" key="3">
    <source>
        <dbReference type="ARBA" id="ARBA00011489"/>
    </source>
</evidence>
<evidence type="ECO:0000256" key="2">
    <source>
        <dbReference type="ARBA" id="ARBA00007651"/>
    </source>
</evidence>
<dbReference type="GO" id="GO:0005886">
    <property type="term" value="C:plasma membrane"/>
    <property type="evidence" value="ECO:0007669"/>
    <property type="project" value="UniProtKB-SubCell"/>
</dbReference>
<evidence type="ECO:0000256" key="6">
    <source>
        <dbReference type="ARBA" id="ARBA00022989"/>
    </source>
</evidence>
<dbReference type="AlphaFoldDB" id="I3S7L6"/>
<accession>I3S7L6</accession>
<comment type="subunit">
    <text evidence="3 8">Homodimer and heterodimers.</text>
</comment>
<proteinExistence type="evidence at transcript level"/>
<evidence type="ECO:0000256" key="1">
    <source>
        <dbReference type="ARBA" id="ARBA00004651"/>
    </source>
</evidence>
<dbReference type="PANTHER" id="PTHR33573">
    <property type="entry name" value="CASP-LIKE PROTEIN 4A4"/>
    <property type="match status" value="1"/>
</dbReference>
<keyword evidence="4 8" id="KW-1003">Cell membrane</keyword>
<keyword evidence="6 8" id="KW-1133">Transmembrane helix</keyword>
<dbReference type="OrthoDB" id="1924823at2759"/>
<feature type="domain" description="Casparian strip membrane protein" evidence="9">
    <location>
        <begin position="42"/>
        <end position="172"/>
    </location>
</feature>
<feature type="transmembrane region" description="Helical" evidence="8">
    <location>
        <begin position="78"/>
        <end position="96"/>
    </location>
</feature>
<sequence>MLDSSNNSAVKIEVQPEPAEPVTGGGGGGGGILQQWSREDLIKRGSLGLRGLALFFSLISLILVASNKHGGWADFDKYPQYRYLLAIAILSCFYTGGQVHLGVHELSTGRKMLQPRIAVLFDFIGDQIMAYLLISSASSAIPITDTIREGGDNIFTDSSSSAISMSFLAFICLALSAIISGHKLSAQTCI</sequence>
<dbReference type="KEGG" id="lja:130748193"/>
<name>I3S7L6_LOTJA</name>
<evidence type="ECO:0000256" key="7">
    <source>
        <dbReference type="ARBA" id="ARBA00023136"/>
    </source>
</evidence>
<dbReference type="RefSeq" id="XP_057457340.1">
    <property type="nucleotide sequence ID" value="XM_057601357.1"/>
</dbReference>
<dbReference type="Pfam" id="PF04535">
    <property type="entry name" value="CASP_dom"/>
    <property type="match status" value="1"/>
</dbReference>
<protein>
    <recommendedName>
        <fullName evidence="8">CASP-like protein</fullName>
    </recommendedName>
</protein>
<reference evidence="10" key="1">
    <citation type="submission" date="2012-05" db="EMBL/GenBank/DDBJ databases">
        <authorList>
            <person name="Krishnakumar V."/>
            <person name="Cheung F."/>
            <person name="Xiao Y."/>
            <person name="Chan A."/>
            <person name="Moskal W.A."/>
            <person name="Town C.D."/>
        </authorList>
    </citation>
    <scope>NUCLEOTIDE SEQUENCE</scope>
</reference>